<keyword evidence="3" id="KW-1185">Reference proteome</keyword>
<organism evidence="2 3">
    <name type="scientific">Nocardia iowensis</name>
    <dbReference type="NCBI Taxonomy" id="204891"/>
    <lineage>
        <taxon>Bacteria</taxon>
        <taxon>Bacillati</taxon>
        <taxon>Actinomycetota</taxon>
        <taxon>Actinomycetes</taxon>
        <taxon>Mycobacteriales</taxon>
        <taxon>Nocardiaceae</taxon>
        <taxon>Nocardia</taxon>
    </lineage>
</organism>
<dbReference type="InterPro" id="IPR002575">
    <property type="entry name" value="Aminoglycoside_PTrfase"/>
</dbReference>
<proteinExistence type="predicted"/>
<dbReference type="PANTHER" id="PTHR40086:SF1">
    <property type="entry name" value="CELL CYCLE REGULATOR CCRZ"/>
    <property type="match status" value="1"/>
</dbReference>
<dbReference type="Proteomes" id="UP000694257">
    <property type="component" value="Chromosome"/>
</dbReference>
<dbReference type="RefSeq" id="WP_218469704.1">
    <property type="nucleotide sequence ID" value="NZ_JBEZAT010000010.1"/>
</dbReference>
<gene>
    <name evidence="2" type="ORF">KV110_24925</name>
</gene>
<reference evidence="2 3" key="1">
    <citation type="submission" date="2021-07" db="EMBL/GenBank/DDBJ databases">
        <title>Whole Genome Sequence of Nocardia Iowensis.</title>
        <authorList>
            <person name="Lamm A."/>
            <person name="Collins-Fairclough A.M."/>
            <person name="Bunk B."/>
            <person name="Sproer C."/>
        </authorList>
    </citation>
    <scope>NUCLEOTIDE SEQUENCE [LARGE SCALE GENOMIC DNA]</scope>
    <source>
        <strain evidence="2 3">NRRL 5646</strain>
    </source>
</reference>
<name>A0ABX8RHN5_NOCIO</name>
<feature type="domain" description="Aminoglycoside phosphotransferase" evidence="1">
    <location>
        <begin position="14"/>
        <end position="101"/>
    </location>
</feature>
<protein>
    <submittedName>
        <fullName evidence="2">Phosphotransferase</fullName>
    </submittedName>
</protein>
<dbReference type="InterPro" id="IPR052077">
    <property type="entry name" value="CcrZ_PhaseVar_Mediator"/>
</dbReference>
<evidence type="ECO:0000313" key="2">
    <source>
        <dbReference type="EMBL" id="QXN88821.1"/>
    </source>
</evidence>
<sequence>MLFRWHAWPAGALYHKLGVPADPFEPLHGTWKALQPKPFRMIHTDLHRKSMIIRNGRTVFLDWELALYGDPVCDGAIHLHKMGYWPEEHRQFLTAWAAAEPEALCGNWEHDLEVYLVHEKIKSAVLDTVRYAKVIAEGTRTADHEQRLVHSLTDKLAAAAPLWGQKTSVDAAQVDAALRTRHDQPECRTAGT</sequence>
<evidence type="ECO:0000313" key="3">
    <source>
        <dbReference type="Proteomes" id="UP000694257"/>
    </source>
</evidence>
<dbReference type="EMBL" id="CP078145">
    <property type="protein sequence ID" value="QXN88821.1"/>
    <property type="molecule type" value="Genomic_DNA"/>
</dbReference>
<dbReference type="PANTHER" id="PTHR40086">
    <property type="entry name" value="PHOSPHOTRANSFERASE YTMP-RELATED"/>
    <property type="match status" value="1"/>
</dbReference>
<evidence type="ECO:0000259" key="1">
    <source>
        <dbReference type="Pfam" id="PF01636"/>
    </source>
</evidence>
<accession>A0ABX8RHN5</accession>
<dbReference type="Pfam" id="PF01636">
    <property type="entry name" value="APH"/>
    <property type="match status" value="1"/>
</dbReference>